<dbReference type="Proteomes" id="UP000003438">
    <property type="component" value="Unassembled WGS sequence"/>
</dbReference>
<accession>D1PJ25</accession>
<gene>
    <name evidence="1" type="ORF">SUBVAR_04345</name>
</gene>
<dbReference type="STRING" id="411471.SUBVAR_04345"/>
<dbReference type="AlphaFoldDB" id="D1PJ25"/>
<evidence type="ECO:0000313" key="1">
    <source>
        <dbReference type="EMBL" id="EFB77185.1"/>
    </source>
</evidence>
<organism evidence="1 2">
    <name type="scientific">Subdoligranulum variabile DSM 15176</name>
    <dbReference type="NCBI Taxonomy" id="411471"/>
    <lineage>
        <taxon>Bacteria</taxon>
        <taxon>Bacillati</taxon>
        <taxon>Bacillota</taxon>
        <taxon>Clostridia</taxon>
        <taxon>Eubacteriales</taxon>
        <taxon>Oscillospiraceae</taxon>
        <taxon>Subdoligranulum</taxon>
    </lineage>
</organism>
<name>D1PJ25_9FIRM</name>
<evidence type="ECO:0008006" key="3">
    <source>
        <dbReference type="Google" id="ProtNLM"/>
    </source>
</evidence>
<dbReference type="InterPro" id="IPR026989">
    <property type="entry name" value="TnpV"/>
</dbReference>
<reference evidence="1" key="1">
    <citation type="submission" date="2009-12" db="EMBL/GenBank/DDBJ databases">
        <authorList>
            <person name="Weinstock G."/>
            <person name="Sodergren E."/>
            <person name="Clifton S."/>
            <person name="Fulton L."/>
            <person name="Fulton B."/>
            <person name="Courtney L."/>
            <person name="Fronick C."/>
            <person name="Harrison M."/>
            <person name="Strong C."/>
            <person name="Farmer C."/>
            <person name="Delahaunty K."/>
            <person name="Markovic C."/>
            <person name="Hall O."/>
            <person name="Minx P."/>
            <person name="Tomlinson C."/>
            <person name="Mitreva M."/>
            <person name="Nelson J."/>
            <person name="Hou S."/>
            <person name="Wollam A."/>
            <person name="Pepin K.H."/>
            <person name="Johnson M."/>
            <person name="Bhonagiri V."/>
            <person name="Nash W.E."/>
            <person name="Warren W."/>
            <person name="Chinwalla A."/>
            <person name="Mardis E.R."/>
            <person name="Wilson R.K."/>
        </authorList>
    </citation>
    <scope>NUCLEOTIDE SEQUENCE [LARGE SCALE GENOMIC DNA]</scope>
    <source>
        <strain evidence="1">DSM 15176</strain>
    </source>
</reference>
<dbReference type="HOGENOM" id="CLU_140884_2_0_9"/>
<dbReference type="EMBL" id="ACBY02000013">
    <property type="protein sequence ID" value="EFB77185.1"/>
    <property type="molecule type" value="Genomic_DNA"/>
</dbReference>
<proteinExistence type="predicted"/>
<dbReference type="eggNOG" id="ENOG5030S72">
    <property type="taxonomic scope" value="Bacteria"/>
</dbReference>
<evidence type="ECO:0000313" key="2">
    <source>
        <dbReference type="Proteomes" id="UP000003438"/>
    </source>
</evidence>
<protein>
    <recommendedName>
        <fullName evidence="3">TnpV protein</fullName>
    </recommendedName>
</protein>
<sequence>MQSAKPTKKGANKMNNPMTYIQNGDYLIPDLKLSQQPEKSLGKYGRMRKTYLKEHRPILYNQMLLSEKLYPHLLEIDETAQSRLEQMIPQLAKEAGATEELKASDPMKWVGLMNTCKAQAEEILMAELINS</sequence>
<dbReference type="Pfam" id="PF14198">
    <property type="entry name" value="TnpV"/>
    <property type="match status" value="1"/>
</dbReference>
<keyword evidence="2" id="KW-1185">Reference proteome</keyword>
<comment type="caution">
    <text evidence="1">The sequence shown here is derived from an EMBL/GenBank/DDBJ whole genome shotgun (WGS) entry which is preliminary data.</text>
</comment>